<dbReference type="GO" id="GO:0004527">
    <property type="term" value="F:exonuclease activity"/>
    <property type="evidence" value="ECO:0007669"/>
    <property type="project" value="UniProtKB-KW"/>
</dbReference>
<feature type="domain" description="Ribonuclease J C-terminal" evidence="10">
    <location>
        <begin position="8"/>
        <end position="109"/>
    </location>
</feature>
<evidence type="ECO:0000256" key="5">
    <source>
        <dbReference type="ARBA" id="ARBA00022723"/>
    </source>
</evidence>
<evidence type="ECO:0000313" key="11">
    <source>
        <dbReference type="EMBL" id="QGG48241.1"/>
    </source>
</evidence>
<dbReference type="PANTHER" id="PTHR43694:SF1">
    <property type="entry name" value="RIBONUCLEASE J"/>
    <property type="match status" value="1"/>
</dbReference>
<dbReference type="Pfam" id="PF17770">
    <property type="entry name" value="RNase_J_C"/>
    <property type="match status" value="1"/>
</dbReference>
<evidence type="ECO:0000256" key="2">
    <source>
        <dbReference type="ARBA" id="ARBA00004496"/>
    </source>
</evidence>
<dbReference type="KEGG" id="hcv:FTV88_2143"/>
<protein>
    <submittedName>
        <fullName evidence="11">Ribonuclease J</fullName>
        <ecNumber evidence="11">3.1.-.-</ecNumber>
    </submittedName>
</protein>
<keyword evidence="5" id="KW-0479">Metal-binding</keyword>
<evidence type="ECO:0000256" key="8">
    <source>
        <dbReference type="ARBA" id="ARBA00022839"/>
    </source>
</evidence>
<keyword evidence="8" id="KW-0269">Exonuclease</keyword>
<dbReference type="GO" id="GO:0005737">
    <property type="term" value="C:cytoplasm"/>
    <property type="evidence" value="ECO:0007669"/>
    <property type="project" value="UniProtKB-SubCell"/>
</dbReference>
<evidence type="ECO:0000256" key="3">
    <source>
        <dbReference type="ARBA" id="ARBA00022490"/>
    </source>
</evidence>
<dbReference type="GO" id="GO:0003723">
    <property type="term" value="F:RNA binding"/>
    <property type="evidence" value="ECO:0007669"/>
    <property type="project" value="UniProtKB-KW"/>
</dbReference>
<name>A0A5Q2N1R8_9FIRM</name>
<dbReference type="Gene3D" id="3.10.20.580">
    <property type="match status" value="1"/>
</dbReference>
<evidence type="ECO:0000259" key="10">
    <source>
        <dbReference type="Pfam" id="PF17770"/>
    </source>
</evidence>
<evidence type="ECO:0000313" key="12">
    <source>
        <dbReference type="Proteomes" id="UP000366051"/>
    </source>
</evidence>
<evidence type="ECO:0000256" key="7">
    <source>
        <dbReference type="ARBA" id="ARBA00022833"/>
    </source>
</evidence>
<gene>
    <name evidence="11" type="primary">rnjA</name>
    <name evidence="11" type="ORF">FTV88_2143</name>
</gene>
<proteinExistence type="predicted"/>
<evidence type="ECO:0000256" key="9">
    <source>
        <dbReference type="ARBA" id="ARBA00022884"/>
    </source>
</evidence>
<evidence type="ECO:0000256" key="4">
    <source>
        <dbReference type="ARBA" id="ARBA00022722"/>
    </source>
</evidence>
<dbReference type="EMBL" id="CP045875">
    <property type="protein sequence ID" value="QGG48241.1"/>
    <property type="molecule type" value="Genomic_DNA"/>
</dbReference>
<sequence>MGDVGNIVLRDRRQLSQDGILIVVLTISKETGQVVAGPDMVSRGFVYVREAEELMEEAKGKVKQALEKTGEGKATEWAAIKTNVRDVLSKFLYEKTRRRPMILPIIMEV</sequence>
<dbReference type="InterPro" id="IPR041636">
    <property type="entry name" value="RNase_J_C"/>
</dbReference>
<dbReference type="GO" id="GO:0046872">
    <property type="term" value="F:metal ion binding"/>
    <property type="evidence" value="ECO:0007669"/>
    <property type="project" value="UniProtKB-KW"/>
</dbReference>
<organism evidence="11 12">
    <name type="scientific">Heliorestis convoluta</name>
    <dbReference type="NCBI Taxonomy" id="356322"/>
    <lineage>
        <taxon>Bacteria</taxon>
        <taxon>Bacillati</taxon>
        <taxon>Bacillota</taxon>
        <taxon>Clostridia</taxon>
        <taxon>Eubacteriales</taxon>
        <taxon>Heliobacteriaceae</taxon>
        <taxon>Heliorestis</taxon>
    </lineage>
</organism>
<dbReference type="PANTHER" id="PTHR43694">
    <property type="entry name" value="RIBONUCLEASE J"/>
    <property type="match status" value="1"/>
</dbReference>
<dbReference type="AlphaFoldDB" id="A0A5Q2N1R8"/>
<accession>A0A5Q2N1R8</accession>
<evidence type="ECO:0000256" key="1">
    <source>
        <dbReference type="ARBA" id="ARBA00001947"/>
    </source>
</evidence>
<keyword evidence="9" id="KW-0694">RNA-binding</keyword>
<comment type="subcellular location">
    <subcellularLocation>
        <location evidence="2">Cytoplasm</location>
    </subcellularLocation>
</comment>
<dbReference type="Proteomes" id="UP000366051">
    <property type="component" value="Chromosome"/>
</dbReference>
<keyword evidence="3" id="KW-0963">Cytoplasm</keyword>
<keyword evidence="6 11" id="KW-0378">Hydrolase</keyword>
<evidence type="ECO:0000256" key="6">
    <source>
        <dbReference type="ARBA" id="ARBA00022801"/>
    </source>
</evidence>
<keyword evidence="12" id="KW-1185">Reference proteome</keyword>
<reference evidence="12" key="1">
    <citation type="submission" date="2019-11" db="EMBL/GenBank/DDBJ databases">
        <title>Genome sequence of Heliorestis convoluta strain HH, an alkaliphilic and minimalistic phototrophic bacterium from a soda lake in Egypt.</title>
        <authorList>
            <person name="Dewey E.D."/>
            <person name="Stokes L.M."/>
            <person name="Burchell B.M."/>
            <person name="Shaffer K.N."/>
            <person name="Huntington A.M."/>
            <person name="Baker J.M."/>
            <person name="Nadendla S."/>
            <person name="Giglio M.G."/>
            <person name="Touchman J.W."/>
            <person name="Blankenship R.E."/>
            <person name="Madigan M.T."/>
            <person name="Sattley W.M."/>
        </authorList>
    </citation>
    <scope>NUCLEOTIDE SEQUENCE [LARGE SCALE GENOMIC DNA]</scope>
    <source>
        <strain evidence="12">HH</strain>
    </source>
</reference>
<comment type="cofactor">
    <cofactor evidence="1">
        <name>Zn(2+)</name>
        <dbReference type="ChEBI" id="CHEBI:29105"/>
    </cofactor>
</comment>
<dbReference type="FunFam" id="3.10.20.580:FF:000001">
    <property type="entry name" value="Ribonuclease J"/>
    <property type="match status" value="1"/>
</dbReference>
<keyword evidence="7" id="KW-0862">Zinc</keyword>
<dbReference type="EC" id="3.1.-.-" evidence="11"/>
<keyword evidence="4" id="KW-0540">Nuclease</keyword>